<dbReference type="Pfam" id="PF20684">
    <property type="entry name" value="Fung_rhodopsin"/>
    <property type="match status" value="1"/>
</dbReference>
<name>A0AAN6SEP1_9PEZI</name>
<evidence type="ECO:0000259" key="8">
    <source>
        <dbReference type="Pfam" id="PF20684"/>
    </source>
</evidence>
<keyword evidence="10" id="KW-1185">Reference proteome</keyword>
<feature type="transmembrane region" description="Helical" evidence="7">
    <location>
        <begin position="20"/>
        <end position="40"/>
    </location>
</feature>
<dbReference type="InterPro" id="IPR049326">
    <property type="entry name" value="Rhodopsin_dom_fungi"/>
</dbReference>
<feature type="transmembrane region" description="Helical" evidence="7">
    <location>
        <begin position="195"/>
        <end position="213"/>
    </location>
</feature>
<dbReference type="Proteomes" id="UP001303222">
    <property type="component" value="Unassembled WGS sequence"/>
</dbReference>
<evidence type="ECO:0000256" key="6">
    <source>
        <dbReference type="SAM" id="MobiDB-lite"/>
    </source>
</evidence>
<keyword evidence="4 7" id="KW-0472">Membrane</keyword>
<feature type="transmembrane region" description="Helical" evidence="7">
    <location>
        <begin position="257"/>
        <end position="282"/>
    </location>
</feature>
<dbReference type="PANTHER" id="PTHR33048">
    <property type="entry name" value="PTH11-LIKE INTEGRAL MEMBRANE PROTEIN (AFU_ORTHOLOGUE AFUA_5G11245)"/>
    <property type="match status" value="1"/>
</dbReference>
<evidence type="ECO:0000256" key="7">
    <source>
        <dbReference type="SAM" id="Phobius"/>
    </source>
</evidence>
<feature type="transmembrane region" description="Helical" evidence="7">
    <location>
        <begin position="104"/>
        <end position="128"/>
    </location>
</feature>
<feature type="transmembrane region" description="Helical" evidence="7">
    <location>
        <begin position="140"/>
        <end position="162"/>
    </location>
</feature>
<accession>A0AAN6SEP1</accession>
<feature type="compositionally biased region" description="Basic and acidic residues" evidence="6">
    <location>
        <begin position="322"/>
        <end position="341"/>
    </location>
</feature>
<proteinExistence type="inferred from homology"/>
<comment type="subcellular location">
    <subcellularLocation>
        <location evidence="1">Membrane</location>
        <topology evidence="1">Multi-pass membrane protein</topology>
    </subcellularLocation>
</comment>
<evidence type="ECO:0000256" key="1">
    <source>
        <dbReference type="ARBA" id="ARBA00004141"/>
    </source>
</evidence>
<evidence type="ECO:0000313" key="9">
    <source>
        <dbReference type="EMBL" id="KAK3950854.1"/>
    </source>
</evidence>
<dbReference type="GO" id="GO:0016020">
    <property type="term" value="C:membrane"/>
    <property type="evidence" value="ECO:0007669"/>
    <property type="project" value="UniProtKB-SubCell"/>
</dbReference>
<feature type="domain" description="Rhodopsin" evidence="8">
    <location>
        <begin position="37"/>
        <end position="288"/>
    </location>
</feature>
<dbReference type="PANTHER" id="PTHR33048:SF92">
    <property type="entry name" value="INTEGRAL MEMBRANE PROTEIN"/>
    <property type="match status" value="1"/>
</dbReference>
<evidence type="ECO:0000256" key="3">
    <source>
        <dbReference type="ARBA" id="ARBA00022989"/>
    </source>
</evidence>
<organism evidence="9 10">
    <name type="scientific">Pseudoneurospora amorphoporcata</name>
    <dbReference type="NCBI Taxonomy" id="241081"/>
    <lineage>
        <taxon>Eukaryota</taxon>
        <taxon>Fungi</taxon>
        <taxon>Dikarya</taxon>
        <taxon>Ascomycota</taxon>
        <taxon>Pezizomycotina</taxon>
        <taxon>Sordariomycetes</taxon>
        <taxon>Sordariomycetidae</taxon>
        <taxon>Sordariales</taxon>
        <taxon>Sordariaceae</taxon>
        <taxon>Pseudoneurospora</taxon>
    </lineage>
</organism>
<reference evidence="9" key="2">
    <citation type="submission" date="2023-06" db="EMBL/GenBank/DDBJ databases">
        <authorList>
            <consortium name="Lawrence Berkeley National Laboratory"/>
            <person name="Mondo S.J."/>
            <person name="Hensen N."/>
            <person name="Bonometti L."/>
            <person name="Westerberg I."/>
            <person name="Brannstrom I.O."/>
            <person name="Guillou S."/>
            <person name="Cros-Aarteil S."/>
            <person name="Calhoun S."/>
            <person name="Haridas S."/>
            <person name="Kuo A."/>
            <person name="Pangilinan J."/>
            <person name="Riley R."/>
            <person name="Labutti K."/>
            <person name="Andreopoulos B."/>
            <person name="Lipzen A."/>
            <person name="Chen C."/>
            <person name="Yanf M."/>
            <person name="Daum C."/>
            <person name="Ng V."/>
            <person name="Clum A."/>
            <person name="Steindorff A."/>
            <person name="Ohm R."/>
            <person name="Martin F."/>
            <person name="Silar P."/>
            <person name="Natvig D."/>
            <person name="Lalanne C."/>
            <person name="Gautier V."/>
            <person name="Ament-Velasquez S.L."/>
            <person name="Kruys A."/>
            <person name="Hutchinson M.I."/>
            <person name="Powell A.J."/>
            <person name="Barry K."/>
            <person name="Miller A.N."/>
            <person name="Grigoriev I.V."/>
            <person name="Debuchy R."/>
            <person name="Gladieux P."/>
            <person name="Thoren M.H."/>
            <person name="Johannesson H."/>
        </authorList>
    </citation>
    <scope>NUCLEOTIDE SEQUENCE</scope>
    <source>
        <strain evidence="9">CBS 626.80</strain>
    </source>
</reference>
<reference evidence="9" key="1">
    <citation type="journal article" date="2023" name="Mol. Phylogenet. Evol.">
        <title>Genome-scale phylogeny and comparative genomics of the fungal order Sordariales.</title>
        <authorList>
            <person name="Hensen N."/>
            <person name="Bonometti L."/>
            <person name="Westerberg I."/>
            <person name="Brannstrom I.O."/>
            <person name="Guillou S."/>
            <person name="Cros-Aarteil S."/>
            <person name="Calhoun S."/>
            <person name="Haridas S."/>
            <person name="Kuo A."/>
            <person name="Mondo S."/>
            <person name="Pangilinan J."/>
            <person name="Riley R."/>
            <person name="LaButti K."/>
            <person name="Andreopoulos B."/>
            <person name="Lipzen A."/>
            <person name="Chen C."/>
            <person name="Yan M."/>
            <person name="Daum C."/>
            <person name="Ng V."/>
            <person name="Clum A."/>
            <person name="Steindorff A."/>
            <person name="Ohm R.A."/>
            <person name="Martin F."/>
            <person name="Silar P."/>
            <person name="Natvig D.O."/>
            <person name="Lalanne C."/>
            <person name="Gautier V."/>
            <person name="Ament-Velasquez S.L."/>
            <person name="Kruys A."/>
            <person name="Hutchinson M.I."/>
            <person name="Powell A.J."/>
            <person name="Barry K."/>
            <person name="Miller A.N."/>
            <person name="Grigoriev I.V."/>
            <person name="Debuchy R."/>
            <person name="Gladieux P."/>
            <person name="Hiltunen Thoren M."/>
            <person name="Johannesson H."/>
        </authorList>
    </citation>
    <scope>NUCLEOTIDE SEQUENCE</scope>
    <source>
        <strain evidence="9">CBS 626.80</strain>
    </source>
</reference>
<comment type="caution">
    <text evidence="9">The sequence shown here is derived from an EMBL/GenBank/DDBJ whole genome shotgun (WGS) entry which is preliminary data.</text>
</comment>
<keyword evidence="2 7" id="KW-0812">Transmembrane</keyword>
<evidence type="ECO:0000313" key="10">
    <source>
        <dbReference type="Proteomes" id="UP001303222"/>
    </source>
</evidence>
<feature type="transmembrane region" description="Helical" evidence="7">
    <location>
        <begin position="61"/>
        <end position="84"/>
    </location>
</feature>
<evidence type="ECO:0000256" key="4">
    <source>
        <dbReference type="ARBA" id="ARBA00023136"/>
    </source>
</evidence>
<dbReference type="EMBL" id="MU859164">
    <property type="protein sequence ID" value="KAK3950854.1"/>
    <property type="molecule type" value="Genomic_DNA"/>
</dbReference>
<dbReference type="InterPro" id="IPR052337">
    <property type="entry name" value="SAT4-like"/>
</dbReference>
<feature type="transmembrane region" description="Helical" evidence="7">
    <location>
        <begin position="225"/>
        <end position="245"/>
    </location>
</feature>
<evidence type="ECO:0000256" key="5">
    <source>
        <dbReference type="ARBA" id="ARBA00038359"/>
    </source>
</evidence>
<evidence type="ECO:0000256" key="2">
    <source>
        <dbReference type="ARBA" id="ARBA00022692"/>
    </source>
</evidence>
<comment type="similarity">
    <text evidence="5">Belongs to the SAT4 family.</text>
</comment>
<sequence>MDPQTTSKPPPRGKSAVSLMYGSFVTYQLLALVFIWLRFYCKRMVRAKWFYAEDFALVASWIFELVYISLALWLTGYGYAVPIMDMLVKDPNYLTTKLPTLLRWSRLVSFFGTCATALSKISFCLTLLRLVENVEIWQTVALWFLLGTITINTVVMSVIMFFQCAFSGFPSPTIVSQAVCVSEKVVYHYTTFQCVYQAFVDFALAAAPTIVIWRTNIGNTRQKFIIISAMSLGFVAGAIGIAKTVVNAKVQGNGDTYGIGVVLILSQAEVSAAIIAACVPFCRPLVRKFASKESEDEKSGSPESDGTETIRGCNRKGKKDRKAHDDLLLRTDGSHVRRESGSGEDGPAILYGDGVV</sequence>
<dbReference type="AlphaFoldDB" id="A0AAN6SEP1"/>
<keyword evidence="3 7" id="KW-1133">Transmembrane helix</keyword>
<gene>
    <name evidence="9" type="ORF">QBC32DRAFT_345422</name>
</gene>
<protein>
    <recommendedName>
        <fullName evidence="8">Rhodopsin domain-containing protein</fullName>
    </recommendedName>
</protein>
<feature type="region of interest" description="Disordered" evidence="6">
    <location>
        <begin position="292"/>
        <end position="356"/>
    </location>
</feature>